<proteinExistence type="predicted"/>
<protein>
    <submittedName>
        <fullName evidence="2">Uncharacterized protein</fullName>
    </submittedName>
</protein>
<evidence type="ECO:0000313" key="3">
    <source>
        <dbReference type="Proteomes" id="UP001176941"/>
    </source>
</evidence>
<organism evidence="2 3">
    <name type="scientific">Rangifer tarandus platyrhynchus</name>
    <name type="common">Svalbard reindeer</name>
    <dbReference type="NCBI Taxonomy" id="3082113"/>
    <lineage>
        <taxon>Eukaryota</taxon>
        <taxon>Metazoa</taxon>
        <taxon>Chordata</taxon>
        <taxon>Craniata</taxon>
        <taxon>Vertebrata</taxon>
        <taxon>Euteleostomi</taxon>
        <taxon>Mammalia</taxon>
        <taxon>Eutheria</taxon>
        <taxon>Laurasiatheria</taxon>
        <taxon>Artiodactyla</taxon>
        <taxon>Ruminantia</taxon>
        <taxon>Pecora</taxon>
        <taxon>Cervidae</taxon>
        <taxon>Odocoileinae</taxon>
        <taxon>Rangifer</taxon>
    </lineage>
</organism>
<keyword evidence="3" id="KW-1185">Reference proteome</keyword>
<accession>A0ABN8YU93</accession>
<reference evidence="2" key="1">
    <citation type="submission" date="2023-04" db="EMBL/GenBank/DDBJ databases">
        <authorList>
            <consortium name="ELIXIR-Norway"/>
        </authorList>
    </citation>
    <scope>NUCLEOTIDE SEQUENCE [LARGE SCALE GENOMIC DNA]</scope>
</reference>
<name>A0ABN8YU93_RANTA</name>
<dbReference type="EMBL" id="OX459957">
    <property type="protein sequence ID" value="CAI9163983.1"/>
    <property type="molecule type" value="Genomic_DNA"/>
</dbReference>
<evidence type="ECO:0000313" key="2">
    <source>
        <dbReference type="EMBL" id="CAI9163983.1"/>
    </source>
</evidence>
<evidence type="ECO:0000256" key="1">
    <source>
        <dbReference type="SAM" id="MobiDB-lite"/>
    </source>
</evidence>
<feature type="region of interest" description="Disordered" evidence="1">
    <location>
        <begin position="1"/>
        <end position="35"/>
    </location>
</feature>
<sequence>MFPDPRPTLLPGTLLTDEEEASAPGTAEPVASGSNSWTSPSCSSCPPPALVQALLSFPPRLSLFPVSRIFLFSLFRWSRTQLSRGRSWCPRGRFHFLLLLASSACLHFHVLDHLPQADCPLCHRVAPALSLESWSQDFPCRGHRSPENTGLLHVPITILFLPHFWMGFDSPASPEARSCLGTKDVTETVVQRTESVHKQGLRGPFFVPSQFLLIRVEMCCVELESPAQIVRPQAAHNGRGVARLGLNLPPDQPWADRLPSSVTRGRNSTSITFEPLLFLKDTYPEVHSNIRNL</sequence>
<gene>
    <name evidence="2" type="ORF">MRATA1EN1_LOCUS12945</name>
</gene>
<dbReference type="Proteomes" id="UP001176941">
    <property type="component" value="Chromosome 21"/>
</dbReference>